<dbReference type="InParanoid" id="K0KK20"/>
<dbReference type="AlphaFoldDB" id="K0KK20"/>
<name>K0KK20_WICCF</name>
<protein>
    <recommendedName>
        <fullName evidence="3">F-box domain-containing protein</fullName>
    </recommendedName>
</protein>
<proteinExistence type="predicted"/>
<evidence type="ECO:0000313" key="2">
    <source>
        <dbReference type="Proteomes" id="UP000009328"/>
    </source>
</evidence>
<dbReference type="Proteomes" id="UP000009328">
    <property type="component" value="Unassembled WGS sequence"/>
</dbReference>
<evidence type="ECO:0008006" key="3">
    <source>
        <dbReference type="Google" id="ProtNLM"/>
    </source>
</evidence>
<keyword evidence="2" id="KW-1185">Reference proteome</keyword>
<reference evidence="1 2" key="1">
    <citation type="journal article" date="2012" name="Eukaryot. Cell">
        <title>Draft genome sequence of Wickerhamomyces ciferrii NRRL Y-1031 F-60-10.</title>
        <authorList>
            <person name="Schneider J."/>
            <person name="Andrea H."/>
            <person name="Blom J."/>
            <person name="Jaenicke S."/>
            <person name="Ruckert C."/>
            <person name="Schorsch C."/>
            <person name="Szczepanowski R."/>
            <person name="Farwick M."/>
            <person name="Goesmann A."/>
            <person name="Puhler A."/>
            <person name="Schaffer S."/>
            <person name="Tauch A."/>
            <person name="Kohler T."/>
            <person name="Brinkrolf K."/>
        </authorList>
    </citation>
    <scope>NUCLEOTIDE SEQUENCE [LARGE SCALE GENOMIC DNA]</scope>
    <source>
        <strain evidence="2">ATCC 14091 / BCRC 22168 / CBS 111 / JCM 3599 / NBRC 0793 / NRRL Y-1031 F-60-10</strain>
    </source>
</reference>
<organism evidence="1 2">
    <name type="scientific">Wickerhamomyces ciferrii (strain ATCC 14091 / BCRC 22168 / CBS 111 / JCM 3599 / NBRC 0793 / NRRL Y-1031 F-60-10)</name>
    <name type="common">Yeast</name>
    <name type="synonym">Pichia ciferrii</name>
    <dbReference type="NCBI Taxonomy" id="1206466"/>
    <lineage>
        <taxon>Eukaryota</taxon>
        <taxon>Fungi</taxon>
        <taxon>Dikarya</taxon>
        <taxon>Ascomycota</taxon>
        <taxon>Saccharomycotina</taxon>
        <taxon>Saccharomycetes</taxon>
        <taxon>Phaffomycetales</taxon>
        <taxon>Wickerhamomycetaceae</taxon>
        <taxon>Wickerhamomyces</taxon>
    </lineage>
</organism>
<dbReference type="HOGENOM" id="CLU_2098723_0_0_1"/>
<accession>K0KK20</accession>
<gene>
    <name evidence="1" type="ORF">BN7_1024</name>
</gene>
<evidence type="ECO:0000313" key="1">
    <source>
        <dbReference type="EMBL" id="CCH41483.1"/>
    </source>
</evidence>
<dbReference type="EMBL" id="CAIF01000020">
    <property type="protein sequence ID" value="CCH41483.1"/>
    <property type="molecule type" value="Genomic_DNA"/>
</dbReference>
<comment type="caution">
    <text evidence="1">The sequence shown here is derived from an EMBL/GenBank/DDBJ whole genome shotgun (WGS) entry which is preliminary data.</text>
</comment>
<sequence length="116" mass="13548">MIDKLPIEIISTDLVNFCDRSSIHSLTLTCKTLHNATLQRLNKFRVSPNLINFDNPIFHDEDRALNRERQDSILRYKNVFFTAGNSRYGQSLKIRNNYRDLVRNLKTRPEVAKVVA</sequence>